<dbReference type="AlphaFoldDB" id="A0AAV7HSL3"/>
<evidence type="ECO:0000313" key="4">
    <source>
        <dbReference type="Proteomes" id="UP000826195"/>
    </source>
</evidence>
<comment type="caution">
    <text evidence="3">The sequence shown here is derived from an EMBL/GenBank/DDBJ whole genome shotgun (WGS) entry which is preliminary data.</text>
</comment>
<evidence type="ECO:0000256" key="2">
    <source>
        <dbReference type="SAM" id="Phobius"/>
    </source>
</evidence>
<feature type="region of interest" description="Disordered" evidence="1">
    <location>
        <begin position="97"/>
        <end position="119"/>
    </location>
</feature>
<keyword evidence="2" id="KW-0812">Transmembrane</keyword>
<accession>A0AAV7HSL3</accession>
<feature type="region of interest" description="Disordered" evidence="1">
    <location>
        <begin position="139"/>
        <end position="172"/>
    </location>
</feature>
<evidence type="ECO:0000313" key="3">
    <source>
        <dbReference type="EMBL" id="KAH0547183.1"/>
    </source>
</evidence>
<dbReference type="Proteomes" id="UP000826195">
    <property type="component" value="Unassembled WGS sequence"/>
</dbReference>
<keyword evidence="2" id="KW-0472">Membrane</keyword>
<reference evidence="3 4" key="1">
    <citation type="journal article" date="2021" name="J. Hered.">
        <title>A chromosome-level genome assembly of the parasitoid wasp, Cotesia glomerata (Hymenoptera: Braconidae).</title>
        <authorList>
            <person name="Pinto B.J."/>
            <person name="Weis J.J."/>
            <person name="Gamble T."/>
            <person name="Ode P.J."/>
            <person name="Paul R."/>
            <person name="Zaspel J.M."/>
        </authorList>
    </citation>
    <scope>NUCLEOTIDE SEQUENCE [LARGE SCALE GENOMIC DNA]</scope>
    <source>
        <strain evidence="3">CgM1</strain>
    </source>
</reference>
<keyword evidence="4" id="KW-1185">Reference proteome</keyword>
<organism evidence="3 4">
    <name type="scientific">Cotesia glomerata</name>
    <name type="common">Lepidopteran parasitic wasp</name>
    <name type="synonym">Apanteles glomeratus</name>
    <dbReference type="NCBI Taxonomy" id="32391"/>
    <lineage>
        <taxon>Eukaryota</taxon>
        <taxon>Metazoa</taxon>
        <taxon>Ecdysozoa</taxon>
        <taxon>Arthropoda</taxon>
        <taxon>Hexapoda</taxon>
        <taxon>Insecta</taxon>
        <taxon>Pterygota</taxon>
        <taxon>Neoptera</taxon>
        <taxon>Endopterygota</taxon>
        <taxon>Hymenoptera</taxon>
        <taxon>Apocrita</taxon>
        <taxon>Ichneumonoidea</taxon>
        <taxon>Braconidae</taxon>
        <taxon>Microgastrinae</taxon>
        <taxon>Cotesia</taxon>
    </lineage>
</organism>
<sequence>MLLSPILIVAMLSFGYFPMETNYQLRVLHSVLDSRTAMSPKKIVTFLWVVILGVAWIEARPEKDTTFLDSIGSISETLASIANKFISRSPITATPAKNLTSGEDFSDDTSPSLMSTMEDNDTQETTLYVTSTMENSFSEVTLSSPTPSDEDFYSEEPALSSTPTVTEQPTSKKDELAAESMLTMLVIFGSVGVIVSLAALAVEVKKYYSSRRLSYPPSVIDQTTEYRVVFVLFLALALRIAEARHSFVGEIQPISVEDSGVKEAAETIMRKINQEHRG</sequence>
<evidence type="ECO:0000256" key="1">
    <source>
        <dbReference type="SAM" id="MobiDB-lite"/>
    </source>
</evidence>
<dbReference type="EMBL" id="JAHXZJ010002237">
    <property type="protein sequence ID" value="KAH0547183.1"/>
    <property type="molecule type" value="Genomic_DNA"/>
</dbReference>
<name>A0AAV7HSL3_COTGL</name>
<gene>
    <name evidence="3" type="ORF">KQX54_017409</name>
</gene>
<proteinExistence type="predicted"/>
<protein>
    <submittedName>
        <fullName evidence="3">Uncharacterized protein</fullName>
    </submittedName>
</protein>
<keyword evidence="2" id="KW-1133">Transmembrane helix</keyword>
<feature type="compositionally biased region" description="Polar residues" evidence="1">
    <location>
        <begin position="159"/>
        <end position="169"/>
    </location>
</feature>
<feature type="transmembrane region" description="Helical" evidence="2">
    <location>
        <begin position="182"/>
        <end position="204"/>
    </location>
</feature>